<name>A0A4Q7ZKF6_9ACTN</name>
<evidence type="ECO:0000313" key="1">
    <source>
        <dbReference type="EMBL" id="RZU50813.1"/>
    </source>
</evidence>
<proteinExistence type="predicted"/>
<gene>
    <name evidence="1" type="ORF">EV385_2599</name>
</gene>
<dbReference type="RefSeq" id="WP_130509686.1">
    <property type="nucleotide sequence ID" value="NZ_SHKY01000001.1"/>
</dbReference>
<organism evidence="1 2">
    <name type="scientific">Krasilnikovia cinnamomea</name>
    <dbReference type="NCBI Taxonomy" id="349313"/>
    <lineage>
        <taxon>Bacteria</taxon>
        <taxon>Bacillati</taxon>
        <taxon>Actinomycetota</taxon>
        <taxon>Actinomycetes</taxon>
        <taxon>Micromonosporales</taxon>
        <taxon>Micromonosporaceae</taxon>
        <taxon>Krasilnikovia</taxon>
    </lineage>
</organism>
<dbReference type="EMBL" id="SHKY01000001">
    <property type="protein sequence ID" value="RZU50813.1"/>
    <property type="molecule type" value="Genomic_DNA"/>
</dbReference>
<sequence>MTAPAITRPARRCAHCHHDLTELGQAEDVGFGYSRDTTEPVPVPVPDWVELVFLTGRTPRAEASR</sequence>
<comment type="caution">
    <text evidence="1">The sequence shown here is derived from an EMBL/GenBank/DDBJ whole genome shotgun (WGS) entry which is preliminary data.</text>
</comment>
<accession>A0A4Q7ZKF6</accession>
<dbReference type="Proteomes" id="UP000292564">
    <property type="component" value="Unassembled WGS sequence"/>
</dbReference>
<reference evidence="1 2" key="1">
    <citation type="submission" date="2019-02" db="EMBL/GenBank/DDBJ databases">
        <title>Sequencing the genomes of 1000 actinobacteria strains.</title>
        <authorList>
            <person name="Klenk H.-P."/>
        </authorList>
    </citation>
    <scope>NUCLEOTIDE SEQUENCE [LARGE SCALE GENOMIC DNA]</scope>
    <source>
        <strain evidence="1 2">DSM 45162</strain>
    </source>
</reference>
<keyword evidence="2" id="KW-1185">Reference proteome</keyword>
<dbReference type="AlphaFoldDB" id="A0A4Q7ZKF6"/>
<protein>
    <submittedName>
        <fullName evidence="1">Uncharacterized protein</fullName>
    </submittedName>
</protein>
<evidence type="ECO:0000313" key="2">
    <source>
        <dbReference type="Proteomes" id="UP000292564"/>
    </source>
</evidence>